<accession>A0A1W1ZJV9</accession>
<protein>
    <submittedName>
        <fullName evidence="2">Sugar-specific transcriptional regulator TrmB</fullName>
    </submittedName>
</protein>
<dbReference type="RefSeq" id="WP_084233804.1">
    <property type="nucleotide sequence ID" value="NZ_FWXW01000002.1"/>
</dbReference>
<dbReference type="PANTHER" id="PTHR34293">
    <property type="entry name" value="HTH-TYPE TRANSCRIPTIONAL REGULATOR TRMBL2"/>
    <property type="match status" value="1"/>
</dbReference>
<dbReference type="AlphaFoldDB" id="A0A1W1ZJV9"/>
<dbReference type="EMBL" id="FWXW01000002">
    <property type="protein sequence ID" value="SMC48674.1"/>
    <property type="molecule type" value="Genomic_DNA"/>
</dbReference>
<dbReference type="PANTHER" id="PTHR34293:SF1">
    <property type="entry name" value="HTH-TYPE TRANSCRIPTIONAL REGULATOR TRMBL2"/>
    <property type="match status" value="1"/>
</dbReference>
<feature type="domain" description="Transcription regulator TrmB N-terminal" evidence="1">
    <location>
        <begin position="7"/>
        <end position="73"/>
    </location>
</feature>
<dbReference type="Proteomes" id="UP000192790">
    <property type="component" value="Unassembled WGS sequence"/>
</dbReference>
<dbReference type="Pfam" id="PF01978">
    <property type="entry name" value="TrmB"/>
    <property type="match status" value="1"/>
</dbReference>
<dbReference type="InterPro" id="IPR036388">
    <property type="entry name" value="WH-like_DNA-bd_sf"/>
</dbReference>
<proteinExistence type="predicted"/>
<evidence type="ECO:0000313" key="2">
    <source>
        <dbReference type="EMBL" id="SMC48674.1"/>
    </source>
</evidence>
<reference evidence="2 3" key="1">
    <citation type="submission" date="2017-04" db="EMBL/GenBank/DDBJ databases">
        <authorList>
            <person name="Afonso C.L."/>
            <person name="Miller P.J."/>
            <person name="Scott M.A."/>
            <person name="Spackman E."/>
            <person name="Goraichik I."/>
            <person name="Dimitrov K.M."/>
            <person name="Suarez D.L."/>
            <person name="Swayne D.E."/>
        </authorList>
    </citation>
    <scope>NUCLEOTIDE SEQUENCE [LARGE SCALE GENOMIC DNA]</scope>
    <source>
        <strain evidence="2 3">DSM 12816</strain>
    </source>
</reference>
<gene>
    <name evidence="2" type="ORF">SAMN02745168_1178</name>
</gene>
<name>A0A1W1ZJV9_9FIRM</name>
<organism evidence="2 3">
    <name type="scientific">Papillibacter cinnamivorans DSM 12816</name>
    <dbReference type="NCBI Taxonomy" id="1122930"/>
    <lineage>
        <taxon>Bacteria</taxon>
        <taxon>Bacillati</taxon>
        <taxon>Bacillota</taxon>
        <taxon>Clostridia</taxon>
        <taxon>Eubacteriales</taxon>
        <taxon>Oscillospiraceae</taxon>
        <taxon>Papillibacter</taxon>
    </lineage>
</organism>
<evidence type="ECO:0000313" key="3">
    <source>
        <dbReference type="Proteomes" id="UP000192790"/>
    </source>
</evidence>
<sequence length="234" mass="25587">MESVEMLMQFGLTRQEALIYITLTAEGALSGYEAAKLTGISRSNAYGALAELVAKGAAYVVEDTALRYSPVPVREFCRNKIHRMQELMKALSKDLPERQSDSGGYVTITGDRHIMDKARNMLRACEARVYLSAAGEPLRQLQPELEALIRAGCKVVVITGAPFELVGATVHHAEKRPDQIGLIVDSSSVLTGELGQKEASSCLYSKRKNLVDLFKTALKNEISLIELRKGTAEG</sequence>
<dbReference type="Gene3D" id="1.10.10.10">
    <property type="entry name" value="Winged helix-like DNA-binding domain superfamily/Winged helix DNA-binding domain"/>
    <property type="match status" value="1"/>
</dbReference>
<dbReference type="OrthoDB" id="1493540at2"/>
<dbReference type="InterPro" id="IPR051797">
    <property type="entry name" value="TrmB-like"/>
</dbReference>
<dbReference type="CDD" id="cd09124">
    <property type="entry name" value="PLDc_like_TrmB_middle"/>
    <property type="match status" value="1"/>
</dbReference>
<evidence type="ECO:0000259" key="1">
    <source>
        <dbReference type="Pfam" id="PF01978"/>
    </source>
</evidence>
<dbReference type="STRING" id="1122930.SAMN02745168_1178"/>
<dbReference type="InterPro" id="IPR002831">
    <property type="entry name" value="Tscrpt_reg_TrmB_N"/>
</dbReference>
<dbReference type="InterPro" id="IPR036390">
    <property type="entry name" value="WH_DNA-bd_sf"/>
</dbReference>
<keyword evidence="3" id="KW-1185">Reference proteome</keyword>
<dbReference type="SUPFAM" id="SSF46785">
    <property type="entry name" value="Winged helix' DNA-binding domain"/>
    <property type="match status" value="1"/>
</dbReference>